<dbReference type="RefSeq" id="WP_123119546.1">
    <property type="nucleotide sequence ID" value="NZ_RJJR01000002.1"/>
</dbReference>
<evidence type="ECO:0000259" key="2">
    <source>
        <dbReference type="Pfam" id="PF03795"/>
    </source>
</evidence>
<dbReference type="AlphaFoldDB" id="A0A3M9NMI1"/>
<dbReference type="Gene3D" id="3.30.70.1060">
    <property type="entry name" value="Dimeric alpha+beta barrel"/>
    <property type="match status" value="1"/>
</dbReference>
<organism evidence="3 4">
    <name type="scientific">Hanamia caeni</name>
    <dbReference type="NCBI Taxonomy" id="2294116"/>
    <lineage>
        <taxon>Bacteria</taxon>
        <taxon>Pseudomonadati</taxon>
        <taxon>Bacteroidota</taxon>
        <taxon>Chitinophagia</taxon>
        <taxon>Chitinophagales</taxon>
        <taxon>Chitinophagaceae</taxon>
        <taxon>Hanamia</taxon>
    </lineage>
</organism>
<dbReference type="EMBL" id="RJJR01000002">
    <property type="protein sequence ID" value="RNI38981.1"/>
    <property type="molecule type" value="Genomic_DNA"/>
</dbReference>
<feature type="domain" description="YCII-related" evidence="2">
    <location>
        <begin position="63"/>
        <end position="109"/>
    </location>
</feature>
<evidence type="ECO:0000313" key="3">
    <source>
        <dbReference type="EMBL" id="RNI38981.1"/>
    </source>
</evidence>
<evidence type="ECO:0000313" key="4">
    <source>
        <dbReference type="Proteomes" id="UP000267223"/>
    </source>
</evidence>
<sequence>MKEFVLLFRRPQLKEPEMDSEKIKAYRKKWDDWLSGFPEDVKLSSTGLALSEDGKILKPGGVITDGPFVELKEKLGGLAVIKTETLDEAITLAHGCPVLEIGGSVEIREAFLAKEPGTSR</sequence>
<gene>
    <name evidence="3" type="ORF">EFY79_04795</name>
</gene>
<keyword evidence="4" id="KW-1185">Reference proteome</keyword>
<reference evidence="3 4" key="1">
    <citation type="submission" date="2018-11" db="EMBL/GenBank/DDBJ databases">
        <title>Draft genome sequence of Ferruginibacter sp. BO-59.</title>
        <authorList>
            <person name="Im W.T."/>
        </authorList>
    </citation>
    <scope>NUCLEOTIDE SEQUENCE [LARGE SCALE GENOMIC DNA]</scope>
    <source>
        <strain evidence="3 4">BO-59</strain>
    </source>
</reference>
<name>A0A3M9NMI1_9BACT</name>
<dbReference type="InterPro" id="IPR005545">
    <property type="entry name" value="YCII"/>
</dbReference>
<evidence type="ECO:0000256" key="1">
    <source>
        <dbReference type="ARBA" id="ARBA00007689"/>
    </source>
</evidence>
<proteinExistence type="inferred from homology"/>
<dbReference type="OrthoDB" id="7782105at2"/>
<accession>A0A3M9NMI1</accession>
<comment type="caution">
    <text evidence="3">The sequence shown here is derived from an EMBL/GenBank/DDBJ whole genome shotgun (WGS) entry which is preliminary data.</text>
</comment>
<dbReference type="SUPFAM" id="SSF54909">
    <property type="entry name" value="Dimeric alpha+beta barrel"/>
    <property type="match status" value="1"/>
</dbReference>
<protein>
    <submittedName>
        <fullName evidence="3">Transcription initiation protein</fullName>
    </submittedName>
</protein>
<dbReference type="Proteomes" id="UP000267223">
    <property type="component" value="Unassembled WGS sequence"/>
</dbReference>
<dbReference type="Pfam" id="PF03795">
    <property type="entry name" value="YCII"/>
    <property type="match status" value="1"/>
</dbReference>
<dbReference type="InterPro" id="IPR011008">
    <property type="entry name" value="Dimeric_a/b-barrel"/>
</dbReference>
<comment type="similarity">
    <text evidence="1">Belongs to the YciI family.</text>
</comment>